<dbReference type="GO" id="GO:0015079">
    <property type="term" value="F:potassium ion transmembrane transporter activity"/>
    <property type="evidence" value="ECO:0007669"/>
    <property type="project" value="InterPro"/>
</dbReference>
<dbReference type="OrthoDB" id="2128042at2759"/>
<keyword evidence="1" id="KW-1133">Transmembrane helix</keyword>
<evidence type="ECO:0000256" key="1">
    <source>
        <dbReference type="SAM" id="Phobius"/>
    </source>
</evidence>
<keyword evidence="1" id="KW-0472">Membrane</keyword>
<protein>
    <submittedName>
        <fullName evidence="2">Uncharacterized protein</fullName>
    </submittedName>
</protein>
<feature type="transmembrane region" description="Helical" evidence="1">
    <location>
        <begin position="39"/>
        <end position="64"/>
    </location>
</feature>
<reference evidence="3" key="1">
    <citation type="journal article" date="2018" name="Nat. Microbiol.">
        <title>Leveraging single-cell genomics to expand the fungal tree of life.</title>
        <authorList>
            <person name="Ahrendt S.R."/>
            <person name="Quandt C.A."/>
            <person name="Ciobanu D."/>
            <person name="Clum A."/>
            <person name="Salamov A."/>
            <person name="Andreopoulos B."/>
            <person name="Cheng J.F."/>
            <person name="Woyke T."/>
            <person name="Pelin A."/>
            <person name="Henrissat B."/>
            <person name="Reynolds N.K."/>
            <person name="Benny G.L."/>
            <person name="Smith M.E."/>
            <person name="James T.Y."/>
            <person name="Grigoriev I.V."/>
        </authorList>
    </citation>
    <scope>NUCLEOTIDE SEQUENCE [LARGE SCALE GENOMIC DNA]</scope>
    <source>
        <strain evidence="3">Benny S71-1</strain>
    </source>
</reference>
<keyword evidence="1" id="KW-0812">Transmembrane</keyword>
<dbReference type="EMBL" id="KZ989849">
    <property type="protein sequence ID" value="RKP25189.1"/>
    <property type="molecule type" value="Genomic_DNA"/>
</dbReference>
<organism evidence="2 3">
    <name type="scientific">Syncephalis pseudoplumigaleata</name>
    <dbReference type="NCBI Taxonomy" id="1712513"/>
    <lineage>
        <taxon>Eukaryota</taxon>
        <taxon>Fungi</taxon>
        <taxon>Fungi incertae sedis</taxon>
        <taxon>Zoopagomycota</taxon>
        <taxon>Zoopagomycotina</taxon>
        <taxon>Zoopagomycetes</taxon>
        <taxon>Zoopagales</taxon>
        <taxon>Piptocephalidaceae</taxon>
        <taxon>Syncephalis</taxon>
    </lineage>
</organism>
<feature type="non-terminal residue" evidence="2">
    <location>
        <position position="316"/>
    </location>
</feature>
<sequence>MGCCCSTAKWKREVVQDHKFDFVDVKVFYDKSPIRRITYCFVFIVVIKAILMYCADMWTAYLLITSDPLSKEKDNKIPLNVRRWLYIISIVASFALLLWEGKKARRIIASRDIAYAYTNIAAFRFYSIRSYSHYCFFSQIGVTNSLTDRLAYFVYFTLKGWKRMLFADGPRQVLNFVTLWTVSTKGKSNAIDWDVFRPKSTQDLKLNTTFYTTTFSFALWAITAVLTIAACFFYVPLLCSIRGNLKEYVCHKIDKRIATLLLRKSRKRILEQQRDQRRIQEEMLRAQGREVSSKAELAAAAAGSQPTLPNLDVMAD</sequence>
<evidence type="ECO:0000313" key="3">
    <source>
        <dbReference type="Proteomes" id="UP000278143"/>
    </source>
</evidence>
<proteinExistence type="predicted"/>
<keyword evidence="3" id="KW-1185">Reference proteome</keyword>
<dbReference type="AlphaFoldDB" id="A0A4V1J1I6"/>
<dbReference type="GO" id="GO:0005886">
    <property type="term" value="C:plasma membrane"/>
    <property type="evidence" value="ECO:0007669"/>
    <property type="project" value="InterPro"/>
</dbReference>
<dbReference type="InterPro" id="IPR031606">
    <property type="entry name" value="Kch1/2"/>
</dbReference>
<dbReference type="PANTHER" id="PTHR36424">
    <property type="entry name" value="PHEROMONE-REGULATED MEMBRANE PROTEIN 6"/>
    <property type="match status" value="1"/>
</dbReference>
<accession>A0A4V1J1I6</accession>
<name>A0A4V1J1I6_9FUNG</name>
<feature type="transmembrane region" description="Helical" evidence="1">
    <location>
        <begin position="84"/>
        <end position="101"/>
    </location>
</feature>
<dbReference type="Pfam" id="PF16944">
    <property type="entry name" value="KCH"/>
    <property type="match status" value="1"/>
</dbReference>
<gene>
    <name evidence="2" type="ORF">SYNPS1DRAFT_16053</name>
</gene>
<evidence type="ECO:0000313" key="2">
    <source>
        <dbReference type="EMBL" id="RKP25189.1"/>
    </source>
</evidence>
<dbReference type="PANTHER" id="PTHR36424:SF1">
    <property type="entry name" value="LOW AFFINITY K(+) TRANSPORTER 1-RELATED"/>
    <property type="match status" value="1"/>
</dbReference>
<feature type="transmembrane region" description="Helical" evidence="1">
    <location>
        <begin position="209"/>
        <end position="235"/>
    </location>
</feature>
<dbReference type="Proteomes" id="UP000278143">
    <property type="component" value="Unassembled WGS sequence"/>
</dbReference>